<reference evidence="2" key="1">
    <citation type="submission" date="2021-05" db="EMBL/GenBank/DDBJ databases">
        <authorList>
            <person name="Tigano A."/>
        </authorList>
    </citation>
    <scope>NUCLEOTIDE SEQUENCE</scope>
</reference>
<keyword evidence="3" id="KW-1185">Reference proteome</keyword>
<organism evidence="2 3">
    <name type="scientific">Menidia menidia</name>
    <name type="common">Atlantic silverside</name>
    <dbReference type="NCBI Taxonomy" id="238744"/>
    <lineage>
        <taxon>Eukaryota</taxon>
        <taxon>Metazoa</taxon>
        <taxon>Chordata</taxon>
        <taxon>Craniata</taxon>
        <taxon>Vertebrata</taxon>
        <taxon>Euteleostomi</taxon>
        <taxon>Actinopterygii</taxon>
        <taxon>Neopterygii</taxon>
        <taxon>Teleostei</taxon>
        <taxon>Neoteleostei</taxon>
        <taxon>Acanthomorphata</taxon>
        <taxon>Ovalentaria</taxon>
        <taxon>Atherinomorphae</taxon>
        <taxon>Atheriniformes</taxon>
        <taxon>Atherinopsidae</taxon>
        <taxon>Menidiinae</taxon>
        <taxon>Menidia</taxon>
    </lineage>
</organism>
<sequence>MRLSVCPAQVDTSTDACGISDVTSHGRVFCQANRLRKTFASVASVMLPFSGTVSGMKMAIIVCIMLY</sequence>
<dbReference type="AlphaFoldDB" id="A0A8S4BK20"/>
<evidence type="ECO:0000313" key="2">
    <source>
        <dbReference type="EMBL" id="CAG5978985.1"/>
    </source>
</evidence>
<dbReference type="Proteomes" id="UP000677803">
    <property type="component" value="Unassembled WGS sequence"/>
</dbReference>
<proteinExistence type="predicted"/>
<accession>A0A8S4BK20</accession>
<keyword evidence="1" id="KW-0472">Membrane</keyword>
<keyword evidence="1" id="KW-0812">Transmembrane</keyword>
<gene>
    <name evidence="2" type="ORF">MMEN_LOCUS16066</name>
</gene>
<keyword evidence="1" id="KW-1133">Transmembrane helix</keyword>
<comment type="caution">
    <text evidence="2">The sequence shown here is derived from an EMBL/GenBank/DDBJ whole genome shotgun (WGS) entry which is preliminary data.</text>
</comment>
<feature type="transmembrane region" description="Helical" evidence="1">
    <location>
        <begin position="45"/>
        <end position="66"/>
    </location>
</feature>
<dbReference type="EMBL" id="CAJRST010033334">
    <property type="protein sequence ID" value="CAG5978985.1"/>
    <property type="molecule type" value="Genomic_DNA"/>
</dbReference>
<name>A0A8S4BK20_9TELE</name>
<evidence type="ECO:0000256" key="1">
    <source>
        <dbReference type="SAM" id="Phobius"/>
    </source>
</evidence>
<protein>
    <submittedName>
        <fullName evidence="2">(Atlantic silverside) hypothetical protein</fullName>
    </submittedName>
</protein>
<evidence type="ECO:0000313" key="3">
    <source>
        <dbReference type="Proteomes" id="UP000677803"/>
    </source>
</evidence>